<dbReference type="PANTHER" id="PTHR33990:SF1">
    <property type="entry name" value="PROTEIN YJDN"/>
    <property type="match status" value="1"/>
</dbReference>
<evidence type="ECO:0000259" key="1">
    <source>
        <dbReference type="Pfam" id="PF00903"/>
    </source>
</evidence>
<dbReference type="Pfam" id="PF00903">
    <property type="entry name" value="Glyoxalase"/>
    <property type="match status" value="1"/>
</dbReference>
<gene>
    <name evidence="2" type="ORF">GCM10010910_16990</name>
</gene>
<dbReference type="SUPFAM" id="SSF54593">
    <property type="entry name" value="Glyoxalase/Bleomycin resistance protein/Dihydroxybiphenyl dioxygenase"/>
    <property type="match status" value="1"/>
</dbReference>
<dbReference type="RefSeq" id="WP_229661213.1">
    <property type="nucleotide sequence ID" value="NZ_BMMQ01000004.1"/>
</dbReference>
<organism evidence="2 3">
    <name type="scientific">Microbacterium nanhaiense</name>
    <dbReference type="NCBI Taxonomy" id="1301026"/>
    <lineage>
        <taxon>Bacteria</taxon>
        <taxon>Bacillati</taxon>
        <taxon>Actinomycetota</taxon>
        <taxon>Actinomycetes</taxon>
        <taxon>Micrococcales</taxon>
        <taxon>Microbacteriaceae</taxon>
        <taxon>Microbacterium</taxon>
    </lineage>
</organism>
<dbReference type="PANTHER" id="PTHR33990">
    <property type="entry name" value="PROTEIN YJDN-RELATED"/>
    <property type="match status" value="1"/>
</dbReference>
<dbReference type="InterPro" id="IPR028973">
    <property type="entry name" value="PhnB-like"/>
</dbReference>
<dbReference type="InterPro" id="IPR029068">
    <property type="entry name" value="Glyas_Bleomycin-R_OHBP_Dase"/>
</dbReference>
<dbReference type="InterPro" id="IPR004360">
    <property type="entry name" value="Glyas_Fos-R_dOase_dom"/>
</dbReference>
<protein>
    <submittedName>
        <fullName evidence="2">VOC family protein</fullName>
    </submittedName>
</protein>
<keyword evidence="3" id="KW-1185">Reference proteome</keyword>
<proteinExistence type="predicted"/>
<evidence type="ECO:0000313" key="3">
    <source>
        <dbReference type="Proteomes" id="UP000638043"/>
    </source>
</evidence>
<comment type="caution">
    <text evidence="2">The sequence shown here is derived from an EMBL/GenBank/DDBJ whole genome shotgun (WGS) entry which is preliminary data.</text>
</comment>
<accession>A0ABQ2N0C3</accession>
<evidence type="ECO:0000313" key="2">
    <source>
        <dbReference type="EMBL" id="GGO63736.1"/>
    </source>
</evidence>
<feature type="domain" description="Glyoxalase/fosfomycin resistance/dioxygenase" evidence="1">
    <location>
        <begin position="13"/>
        <end position="130"/>
    </location>
</feature>
<dbReference type="Proteomes" id="UP000638043">
    <property type="component" value="Unassembled WGS sequence"/>
</dbReference>
<sequence>MGFKQAPYIMLEGRAAEALDFYQRVLGGEVTLTHYRDLPMEGMGGDPDWIMHGQLETEGGVTIMAADGEQPRAAENPKVVVCLYGDDRDELERLFQGLSEGGSVELPFNEAPWGSWFGQLVDAFGVTWMIEGGGEQN</sequence>
<dbReference type="CDD" id="cd06588">
    <property type="entry name" value="PhnB_like"/>
    <property type="match status" value="1"/>
</dbReference>
<reference evidence="3" key="1">
    <citation type="journal article" date="2019" name="Int. J. Syst. Evol. Microbiol.">
        <title>The Global Catalogue of Microorganisms (GCM) 10K type strain sequencing project: providing services to taxonomists for standard genome sequencing and annotation.</title>
        <authorList>
            <consortium name="The Broad Institute Genomics Platform"/>
            <consortium name="The Broad Institute Genome Sequencing Center for Infectious Disease"/>
            <person name="Wu L."/>
            <person name="Ma J."/>
        </authorList>
    </citation>
    <scope>NUCLEOTIDE SEQUENCE [LARGE SCALE GENOMIC DNA]</scope>
    <source>
        <strain evidence="3">CGMCC 4.7181</strain>
    </source>
</reference>
<name>A0ABQ2N0C3_9MICO</name>
<dbReference type="Gene3D" id="3.10.180.10">
    <property type="entry name" value="2,3-Dihydroxybiphenyl 1,2-Dioxygenase, domain 1"/>
    <property type="match status" value="1"/>
</dbReference>
<dbReference type="EMBL" id="BMMQ01000004">
    <property type="protein sequence ID" value="GGO63736.1"/>
    <property type="molecule type" value="Genomic_DNA"/>
</dbReference>